<evidence type="ECO:0000256" key="3">
    <source>
        <dbReference type="SAM" id="MobiDB-lite"/>
    </source>
</evidence>
<dbReference type="SUPFAM" id="SSF49313">
    <property type="entry name" value="Cadherin-like"/>
    <property type="match status" value="2"/>
</dbReference>
<dbReference type="SUPFAM" id="SSF117281">
    <property type="entry name" value="Kelch motif"/>
    <property type="match status" value="1"/>
</dbReference>
<dbReference type="InterPro" id="IPR000601">
    <property type="entry name" value="PKD_dom"/>
</dbReference>
<dbReference type="EMBL" id="JBEWYP010000008">
    <property type="protein sequence ID" value="MET7030280.1"/>
    <property type="molecule type" value="Genomic_DNA"/>
</dbReference>
<evidence type="ECO:0000313" key="6">
    <source>
        <dbReference type="Proteomes" id="UP001549773"/>
    </source>
</evidence>
<dbReference type="Gene3D" id="2.60.40.10">
    <property type="entry name" value="Immunoglobulins"/>
    <property type="match status" value="6"/>
</dbReference>
<dbReference type="SMART" id="SM00089">
    <property type="entry name" value="PKD"/>
    <property type="match status" value="4"/>
</dbReference>
<dbReference type="PANTHER" id="PTHR24412:SF489">
    <property type="entry name" value="RING FINGER DOMAIN AND KELCH REPEAT-CONTAINING PROTEIN DDB_G0271372"/>
    <property type="match status" value="1"/>
</dbReference>
<keyword evidence="1" id="KW-0880">Kelch repeat</keyword>
<feature type="domain" description="PKD" evidence="4">
    <location>
        <begin position="2392"/>
        <end position="2473"/>
    </location>
</feature>
<dbReference type="SUPFAM" id="SSF49785">
    <property type="entry name" value="Galactose-binding domain-like"/>
    <property type="match status" value="1"/>
</dbReference>
<dbReference type="InterPro" id="IPR013783">
    <property type="entry name" value="Ig-like_fold"/>
</dbReference>
<dbReference type="InterPro" id="IPR021720">
    <property type="entry name" value="Malectin_dom"/>
</dbReference>
<dbReference type="InterPro" id="IPR006652">
    <property type="entry name" value="Kelch_1"/>
</dbReference>
<keyword evidence="2" id="KW-0677">Repeat</keyword>
<dbReference type="InterPro" id="IPR022409">
    <property type="entry name" value="PKD/Chitinase_dom"/>
</dbReference>
<dbReference type="Pfam" id="PF11721">
    <property type="entry name" value="Malectin"/>
    <property type="match status" value="1"/>
</dbReference>
<dbReference type="PANTHER" id="PTHR24412">
    <property type="entry name" value="KELCH PROTEIN"/>
    <property type="match status" value="1"/>
</dbReference>
<dbReference type="Gene3D" id="2.130.10.80">
    <property type="entry name" value="Galactose oxidase/kelch, beta-propeller"/>
    <property type="match status" value="1"/>
</dbReference>
<dbReference type="Pfam" id="PF05345">
    <property type="entry name" value="He_PIG"/>
    <property type="match status" value="2"/>
</dbReference>
<keyword evidence="6" id="KW-1185">Reference proteome</keyword>
<feature type="domain" description="PKD" evidence="4">
    <location>
        <begin position="1989"/>
        <end position="2076"/>
    </location>
</feature>
<organism evidence="5 6">
    <name type="scientific">Sediminicola luteus</name>
    <dbReference type="NCBI Taxonomy" id="319238"/>
    <lineage>
        <taxon>Bacteria</taxon>
        <taxon>Pseudomonadati</taxon>
        <taxon>Bacteroidota</taxon>
        <taxon>Flavobacteriia</taxon>
        <taxon>Flavobacteriales</taxon>
        <taxon>Flavobacteriaceae</taxon>
        <taxon>Sediminicola</taxon>
    </lineage>
</organism>
<comment type="caution">
    <text evidence="5">The sequence shown here is derived from an EMBL/GenBank/DDBJ whole genome shotgun (WGS) entry which is preliminary data.</text>
</comment>
<dbReference type="Pfam" id="PF18911">
    <property type="entry name" value="PKD_4"/>
    <property type="match status" value="4"/>
</dbReference>
<feature type="domain" description="PKD" evidence="4">
    <location>
        <begin position="1776"/>
        <end position="1860"/>
    </location>
</feature>
<dbReference type="Proteomes" id="UP001549773">
    <property type="component" value="Unassembled WGS sequence"/>
</dbReference>
<dbReference type="RefSeq" id="WP_354619074.1">
    <property type="nucleotide sequence ID" value="NZ_JBEWYP010000008.1"/>
</dbReference>
<dbReference type="InterPro" id="IPR035986">
    <property type="entry name" value="PKD_dom_sf"/>
</dbReference>
<dbReference type="Pfam" id="PF24681">
    <property type="entry name" value="Kelch_KLHDC2_KLHL20_DRC7"/>
    <property type="match status" value="1"/>
</dbReference>
<reference evidence="5 6" key="1">
    <citation type="submission" date="2024-07" db="EMBL/GenBank/DDBJ databases">
        <title>The genome sequence of type strain Sediminicola luteus GDMCC 1.2596T.</title>
        <authorList>
            <person name="Liu Y."/>
        </authorList>
    </citation>
    <scope>NUCLEOTIDE SEQUENCE [LARGE SCALE GENOMIC DNA]</scope>
    <source>
        <strain evidence="5 6">GDMCC 1.2596</strain>
    </source>
</reference>
<dbReference type="Gene3D" id="2.120.10.80">
    <property type="entry name" value="Kelch-type beta propeller"/>
    <property type="match status" value="1"/>
</dbReference>
<dbReference type="InterPro" id="IPR008979">
    <property type="entry name" value="Galactose-bd-like_sf"/>
</dbReference>
<gene>
    <name evidence="5" type="ORF">ABXZ32_12800</name>
</gene>
<dbReference type="SMART" id="SM00612">
    <property type="entry name" value="Kelch"/>
    <property type="match status" value="4"/>
</dbReference>
<feature type="region of interest" description="Disordered" evidence="3">
    <location>
        <begin position="571"/>
        <end position="631"/>
    </location>
</feature>
<dbReference type="CDD" id="cd00146">
    <property type="entry name" value="PKD"/>
    <property type="match status" value="4"/>
</dbReference>
<evidence type="ECO:0000256" key="1">
    <source>
        <dbReference type="ARBA" id="ARBA00022441"/>
    </source>
</evidence>
<feature type="domain" description="PKD" evidence="4">
    <location>
        <begin position="1686"/>
        <end position="1773"/>
    </location>
</feature>
<name>A0ABV2TYC3_9FLAO</name>
<evidence type="ECO:0000313" key="5">
    <source>
        <dbReference type="EMBL" id="MET7030280.1"/>
    </source>
</evidence>
<evidence type="ECO:0000259" key="4">
    <source>
        <dbReference type="PROSITE" id="PS50093"/>
    </source>
</evidence>
<feature type="compositionally biased region" description="Acidic residues" evidence="3">
    <location>
        <begin position="622"/>
        <end position="631"/>
    </location>
</feature>
<sequence>MKKRYFSHIWSVLFIFIFLQGYMLHGQINFNSSGLIGENLSDPTSLAFGPDGKLYVSQQDGKILQYTVSRDGASPGNGSYSVTSTSTINIIKNNVPNHNDDGTNNSTQQRQVTGIYVGGTSANPVLYVSSSDWRISVGVDSGLDTNSGVLSKLTWNGSAWIKVDLVRGLPRCEENHSTNGMDIFTKNNNTYLLLQQGGNTNKGAPSNNFSGTSETFLSSSILIINLTQLDNMPVYTDPRTNSNYVYDLPTLDDPTRANITNSNSNFPYPSGHPMYNATIDLGDPFGGNNSLNQAFTEPGGPVQIFSPGYRNAYDVVITQDNKIYTSDNGPNTNWGGVPVIYNSNGTVKSTNGILNPSSTDYITNDFNENGSGFIGDALHLVGTINDANNNYYAGHPVPIRAFPSRAKVRKYEKNGSIWSSVPSSGYNLSDLLNGVQGYFNQSFSINDFPDDDRQGEYLAGNESSSKVKILDVINSSTNGICEYTASNFGGAMQGNILTASFNGTINRYDLNAAGDDFTNINTSLFSGFGSEPLDVIAQGDFDPFPGTVWAATYGANNITIFEPTDFNNDCINDPNDPNFVGTADSDSDGYTNQDEVDNGTNPCNGGDKPDDNDGDLISNLNDNDDDNDGIADLDDAFQWDANNGTTTNLPIGYPFWNNDPGTGYAGLGFTGWMTNGQTDYLETFDPDNLTFGGAGGVATVDIVSEGDAHHGVNNQENAFQFGVNVDNTSPSFTVHSRLLGPFFGNPSVNPLDFASQGIYIGTGDQNNFLKVVVNRGLASGGNISGIEVALETNGSVNSTFYDFFDLTAIGSSIDLYIVVNPSLGTAQPSYSIDGGSTINSIGSPINLPSSFLDSNDNKGMAVGIISTSTGVAPEFAASWDFINVLPESSGTELRFNAGGPSVTHSGLDFLADGNFVGGQAYSNSNAQVPIMYQTERSSPTKTFQYNIPLGNGDYTVILHFAEIYWGATGGGTGGIGKRVFDVNIEGNLVLNDYDIYADVGPETVVTKSFNVNVQDGTMNIDFSALSGVGGVDQPKLSALEIYENNTQFPPIVVNPIADQINEVGDISNLNVTASGGDPQANFSYSISGQPAGIAIESTNGQIYGTIGASAASGGPNGDGTHSVSVTVSKSGSSPVSTGFTWTIGIQNWVDKNENENYTGRHECSFVQAGNKFYLLGGRENAKTLDIYDYSSNSWTSLAGSAPSDFNHFQATEYQGLIWIIGAFKTNAYPNELSADYIWAFDPAAQVWIQGPEIPVGRKRGSAGLVVYNDKFYIIGGNTNGHDGGYVNWFDEYDPATGTWTPLDNLPSSPNPRARDHFHAVVIGDNLYAAGGRLTDYPNNVWNQTIPEVDVFNFITQTWSTLSGNLPTLRGGASAVNFNNKLLVIGGEVVGSALKTTEQYDPATGTWTALPDLNYQRHGTQAIVSGSGVYITAGSPNQGGGNQKNMEFLGVDSPVGSPSVASVLSAPASLQIGVGSSETFNVGIANGNVGVFVKSIQLSGPNANEFNIISGGITNGFLKPNTTHPISVAFTGTTEGQTATITINYGAASQKQILLQSGTGTPQSGVIGFTLVNADSDIDLLDITAGLQINQNTTQGIGLNIRANTNPAVVGSVQLTLSGPVNNVRTENVAPYALFGDSGGNYSGVPFPLGNYTITATAYSGSNLSGTNLGTLTFQFSISDQSGGNLPPTAVANAVPNSTTPLQFDFSSAGSDDSDGNIVSYAWDFGDGIGTSTEENPSYTYSSGNIYTVTLVVTDDENDSGTTSIQVDASNPNQIPVAVASTTGPTIGDVPFSVDFDGSGSNDPEDGTGLSYEWDFGDNIGTSSQADPPPYTYNAPGTYIAVLTVTDSGGLQDMDNVTIQVNDPNQSGVIGFMLVDADQNQDMFNLTVNQQINVSTTQGKALSISAITNPATVGSVQLTLSGTVNNTRTENVAPYTLFGDNSGNYSGVPFPLGNYTISATAYSGSNQSGTNLGTLTISFSVVNLGGGNLPPTAVANGTPNNTTPLQVDFSSAGSDDADGSIIGYAWDFGDGTGTSTEENPSYTYTSTGTYEVSLTVTDDDLDTGNTTVQITLSSPPDITNPGTQNNIEGDFVSLPIVATDESTNLSYSAAGLPPTLSIDENTGEISGTISSGSGGNGFLESNGLVVIESESATLVPTWSLTTQGGATGIIAGSNHFSSQNGGTLSYVVNITTPGVYRFNWRSFFSGGSTADENDNWLRFPNNNDVWFFGFKGTPSSEASLISNLQGSQTNIVFPVGSSRVSLATTPEGSSSNGYFKIWRSGGSSGVYDWQARTSDNDAHNIYVWFVNPGTYTMEISERSAGHAIDKMALYKVDGPSYSNEDLNNLVESPNGTVGASANSPYNVVVTVFDDDSTPSSSSVQFDWIISANGNQPPNAVASASPLSGVVPLTVNFIGSNSTDNTGIESYNWDFGDGTSTSSQSNPSHVYFNTGTYIATLTVTDGDGFQDTASVTINVNSASQNGIISFTLVDAGQDVDMFNLTNNQQIVETTTQGKTLSIRANTNPATVGSVRLTLSGPVNNGRTENVAPYALFGDSSGNYSGLPFPLGNYTMTATAYSGSNLSGSNLGSLTQTFSIVSAAKGSTDDATTSFDSGNNSKKIHTLRHYPNPSSVFSEIVISDPLLLVKNIYIRDIGGRLVAQFDADEMKIGEGVYEFNVTGLEDGIYLVSLMNGSAVIMNYKLVVRK</sequence>
<dbReference type="SUPFAM" id="SSF49299">
    <property type="entry name" value="PKD domain"/>
    <property type="match status" value="4"/>
</dbReference>
<dbReference type="InterPro" id="IPR037293">
    <property type="entry name" value="Gal_Oxidase_central_sf"/>
</dbReference>
<proteinExistence type="predicted"/>
<dbReference type="Gene3D" id="2.60.120.430">
    <property type="entry name" value="Galactose-binding lectin"/>
    <property type="match status" value="1"/>
</dbReference>
<dbReference type="PROSITE" id="PS50093">
    <property type="entry name" value="PKD"/>
    <property type="match status" value="4"/>
</dbReference>
<evidence type="ECO:0000256" key="2">
    <source>
        <dbReference type="ARBA" id="ARBA00022737"/>
    </source>
</evidence>
<accession>A0ABV2TYC3</accession>
<dbReference type="InterPro" id="IPR015919">
    <property type="entry name" value="Cadherin-like_sf"/>
</dbReference>
<dbReference type="InterPro" id="IPR015915">
    <property type="entry name" value="Kelch-typ_b-propeller"/>
</dbReference>
<dbReference type="Pfam" id="PF01344">
    <property type="entry name" value="Kelch_1"/>
    <property type="match status" value="1"/>
</dbReference>
<protein>
    <submittedName>
        <fullName evidence="5">PKD domain-containing protein</fullName>
    </submittedName>
</protein>